<dbReference type="GeneID" id="66099383"/>
<evidence type="ECO:0000313" key="1">
    <source>
        <dbReference type="EMBL" id="KAG7447378.1"/>
    </source>
</evidence>
<dbReference type="RefSeq" id="XP_043040878.1">
    <property type="nucleotide sequence ID" value="XM_043177096.1"/>
</dbReference>
<comment type="caution">
    <text evidence="1">The sequence shown here is derived from an EMBL/GenBank/DDBJ whole genome shotgun (WGS) entry which is preliminary data.</text>
</comment>
<proteinExistence type="predicted"/>
<keyword evidence="2" id="KW-1185">Reference proteome</keyword>
<sequence>MLSFCLYIHTIWDICIREVTLDLAGDVAALGDFVTLGVGYKAKLGVSDRSCAPAKRQIPAVKRDGADSAVDGVRLTALINLGFSISAWMSDVNVEVSMSDFWVVFAAGLVNIIGACVYRELVAEIVLGVAGALNLATAWGIRRAWTGRGERDGLLPSHLDGKQ</sequence>
<organism evidence="1 2">
    <name type="scientific">Guyanagaster necrorhizus</name>
    <dbReference type="NCBI Taxonomy" id="856835"/>
    <lineage>
        <taxon>Eukaryota</taxon>
        <taxon>Fungi</taxon>
        <taxon>Dikarya</taxon>
        <taxon>Basidiomycota</taxon>
        <taxon>Agaricomycotina</taxon>
        <taxon>Agaricomycetes</taxon>
        <taxon>Agaricomycetidae</taxon>
        <taxon>Agaricales</taxon>
        <taxon>Marasmiineae</taxon>
        <taxon>Physalacriaceae</taxon>
        <taxon>Guyanagaster</taxon>
    </lineage>
</organism>
<dbReference type="AlphaFoldDB" id="A0A9P8ATF2"/>
<dbReference type="EMBL" id="MU250532">
    <property type="protein sequence ID" value="KAG7447378.1"/>
    <property type="molecule type" value="Genomic_DNA"/>
</dbReference>
<reference evidence="1" key="1">
    <citation type="submission" date="2020-11" db="EMBL/GenBank/DDBJ databases">
        <title>Adaptations for nitrogen fixation in a non-lichenized fungal sporocarp promotes dispersal by wood-feeding termites.</title>
        <authorList>
            <consortium name="DOE Joint Genome Institute"/>
            <person name="Koch R.A."/>
            <person name="Yoon G."/>
            <person name="Arayal U."/>
            <person name="Lail K."/>
            <person name="Amirebrahimi M."/>
            <person name="Labutti K."/>
            <person name="Lipzen A."/>
            <person name="Riley R."/>
            <person name="Barry K."/>
            <person name="Henrissat B."/>
            <person name="Grigoriev I.V."/>
            <person name="Herr J.R."/>
            <person name="Aime M.C."/>
        </authorList>
    </citation>
    <scope>NUCLEOTIDE SEQUENCE</scope>
    <source>
        <strain evidence="1">MCA 3950</strain>
    </source>
</reference>
<protein>
    <submittedName>
        <fullName evidence="1">Uncharacterized protein</fullName>
    </submittedName>
</protein>
<accession>A0A9P8ATF2</accession>
<evidence type="ECO:0000313" key="2">
    <source>
        <dbReference type="Proteomes" id="UP000812287"/>
    </source>
</evidence>
<dbReference type="OrthoDB" id="2943266at2759"/>
<gene>
    <name evidence="1" type="ORF">BT62DRAFT_1004979</name>
</gene>
<name>A0A9P8ATF2_9AGAR</name>
<dbReference type="Proteomes" id="UP000812287">
    <property type="component" value="Unassembled WGS sequence"/>
</dbReference>